<sequence>MDTASAPEPRPSSQHRDAVKAEPCTEDVHEQHLQQLSRRQDVVSSASALDFLALWRPSAVPPSRYAATLTSVKQAEEVKGAQSSSPTPPLSALAIPTHVSEQRLGTLSIGSVVFAPCRVRSERQVRGGPSACASGGTASGSSPTATAHQPMSPPPPPCHLHYALAEVTGIQVMAGTVTVSFLFTDPGIDDEAVSMYECVPCPPACLSRWLREGNSPAPPRCSLLERVLHVTPQDGPLPVNDVYRALHAPSTTLAFAPGLSPLPLPVQRQQERCVARLRQLYCLSDDDDEEPRTTIARTCNGVGQGASGHDTAAKPAALEPIAMTATPSPDACRHLSTATTDKAGLPTSSPEATALATLPATIFARCVAPTSVHVFFSGIFQQVNAYMEQLCSHRLPRSLTDPATEPSSPARPLRRSGLTAHAASPPPLVLVIFDNYATLRRFHVFMTVRGHVVQLLDGTHVGNSLPSPQTSHAFGAQCKVWLCMLRDDTGEECVEEGDSSPMTRAGGEEARAEAAQAVACMEAQLRRLLATAPQVDALVSFKEHVTQQQQVAEHHPSVTLHQHVTAEAVLQRLMPHLEAVRLVCVLQDVPVPPSPRPTPTGNSVDPSSVGTNQSQPSTAPTAASTTVVKVSGAVFGDNKVLVPCSPEQLTLLSTVWASTPAAGCKRTDDGGVAQRNGEAAAQPKGSSSTKAARKRPRVAETADTSSEAAAARAQALTPALLERIALGSFTDAAAASLFDIFADATAVVVKAPEPSPGVMSATAGDAHRGSGDQRGAAEVLSSIEDLYEKWCVDPSRFGEAFPVFAAVYALVADIFASASRFRSDRARGAGGRTAGIRDDAPQRLSTGPLESAPPPERDAGAKAPAAPPPIPNKAPRRRTGALFGALPRIALVLPRGNPTHHPSLGTEQYLRTLRAFFSPWAVHEITSSVSSAAFSCAAPLLWHQRGGLLLLFCDEATTQLGALQDEADVVIACGKAAAAWVAANSATRASSGDFCSAAVADPVLFAVISEAEVVAPADHLTHLWLPITLASPVCIREGHESAHASTSADKLERGNDWPLISHEETSRTELEEIWRLLLATVSADGSVDVRARPSSPLLQQHKQPHGQTLRGAGAAGRRLHQLEALPRTLRQAVVLWRHLQSARGTMSGTLCQSCASPSKLDHEGPWGTLQATVKEMALRCVTATPVRMADVTLICSSNDRV</sequence>
<feature type="region of interest" description="Disordered" evidence="1">
    <location>
        <begin position="1"/>
        <end position="39"/>
    </location>
</feature>
<organism evidence="2 3">
    <name type="scientific">Leishmania orientalis</name>
    <dbReference type="NCBI Taxonomy" id="2249476"/>
    <lineage>
        <taxon>Eukaryota</taxon>
        <taxon>Discoba</taxon>
        <taxon>Euglenozoa</taxon>
        <taxon>Kinetoplastea</taxon>
        <taxon>Metakinetoplastina</taxon>
        <taxon>Trypanosomatida</taxon>
        <taxon>Trypanosomatidae</taxon>
        <taxon>Leishmaniinae</taxon>
        <taxon>Leishmania</taxon>
    </lineage>
</organism>
<feature type="region of interest" description="Disordered" evidence="1">
    <location>
        <begin position="591"/>
        <end position="624"/>
    </location>
</feature>
<feature type="compositionally biased region" description="Low complexity" evidence="1">
    <location>
        <begin position="613"/>
        <end position="624"/>
    </location>
</feature>
<feature type="region of interest" description="Disordered" evidence="1">
    <location>
        <begin position="665"/>
        <end position="706"/>
    </location>
</feature>
<feature type="region of interest" description="Disordered" evidence="1">
    <location>
        <begin position="397"/>
        <end position="419"/>
    </location>
</feature>
<reference evidence="3" key="2">
    <citation type="journal article" date="2021" name="Sci. Data">
        <title>Chromosome-scale genome sequencing, assembly and annotation of six genomes from subfamily Leishmaniinae.</title>
        <authorList>
            <person name="Almutairi H."/>
            <person name="Urbaniak M.D."/>
            <person name="Bates M.D."/>
            <person name="Jariyapan N."/>
            <person name="Kwakye-Nuako G."/>
            <person name="Thomaz Soccol V."/>
            <person name="Al-Salem W.S."/>
            <person name="Dillon R.J."/>
            <person name="Bates P.A."/>
            <person name="Gatherer D."/>
        </authorList>
    </citation>
    <scope>NUCLEOTIDE SEQUENCE [LARGE SCALE GENOMIC DNA]</scope>
</reference>
<dbReference type="AlphaFoldDB" id="A0A836GZ75"/>
<evidence type="ECO:0000313" key="2">
    <source>
        <dbReference type="EMBL" id="KAG5481839.1"/>
    </source>
</evidence>
<feature type="region of interest" description="Disordered" evidence="1">
    <location>
        <begin position="826"/>
        <end position="877"/>
    </location>
</feature>
<accession>A0A836GZ75</accession>
<feature type="compositionally biased region" description="Low complexity" evidence="1">
    <location>
        <begin position="127"/>
        <end position="147"/>
    </location>
</feature>
<gene>
    <name evidence="2" type="ORF">LSCM4_06915</name>
</gene>
<feature type="compositionally biased region" description="Polar residues" evidence="1">
    <location>
        <begin position="601"/>
        <end position="612"/>
    </location>
</feature>
<protein>
    <submittedName>
        <fullName evidence="2">Uncharacterized protein</fullName>
    </submittedName>
</protein>
<keyword evidence="3" id="KW-1185">Reference proteome</keyword>
<name>A0A836GZ75_9TRYP</name>
<evidence type="ECO:0000313" key="3">
    <source>
        <dbReference type="Proteomes" id="UP000674143"/>
    </source>
</evidence>
<evidence type="ECO:0000256" key="1">
    <source>
        <dbReference type="SAM" id="MobiDB-lite"/>
    </source>
</evidence>
<dbReference type="RefSeq" id="XP_067064199.1">
    <property type="nucleotide sequence ID" value="XM_067208825.1"/>
</dbReference>
<dbReference type="GeneID" id="92362759"/>
<reference evidence="3" key="1">
    <citation type="journal article" date="2021" name="Microbiol. Resour. Announc.">
        <title>LGAAP: Leishmaniinae Genome Assembly and Annotation Pipeline.</title>
        <authorList>
            <person name="Almutairi H."/>
            <person name="Urbaniak M.D."/>
            <person name="Bates M.D."/>
            <person name="Jariyapan N."/>
            <person name="Kwakye-Nuako G."/>
            <person name="Thomaz-Soccol V."/>
            <person name="Al-Salem W.S."/>
            <person name="Dillon R.J."/>
            <person name="Bates P.A."/>
            <person name="Gatherer D."/>
        </authorList>
    </citation>
    <scope>NUCLEOTIDE SEQUENCE [LARGE SCALE GENOMIC DNA]</scope>
</reference>
<dbReference type="Proteomes" id="UP000674143">
    <property type="component" value="Unassembled WGS sequence"/>
</dbReference>
<dbReference type="KEGG" id="loi:92362759"/>
<feature type="region of interest" description="Disordered" evidence="1">
    <location>
        <begin position="125"/>
        <end position="154"/>
    </location>
</feature>
<comment type="caution">
    <text evidence="2">The sequence shown here is derived from an EMBL/GenBank/DDBJ whole genome shotgun (WGS) entry which is preliminary data.</text>
</comment>
<dbReference type="EMBL" id="JAFHLR010000017">
    <property type="protein sequence ID" value="KAG5481839.1"/>
    <property type="molecule type" value="Genomic_DNA"/>
</dbReference>
<proteinExistence type="predicted"/>